<organism evidence="2 3">
    <name type="scientific">Candidatus Daviesbacteria bacterium RIFCSPHIGHO2_01_FULL_40_11</name>
    <dbReference type="NCBI Taxonomy" id="1797762"/>
    <lineage>
        <taxon>Bacteria</taxon>
        <taxon>Candidatus Daviesiibacteriota</taxon>
    </lineage>
</organism>
<reference evidence="2 3" key="1">
    <citation type="journal article" date="2016" name="Nat. Commun.">
        <title>Thousands of microbial genomes shed light on interconnected biogeochemical processes in an aquifer system.</title>
        <authorList>
            <person name="Anantharaman K."/>
            <person name="Brown C.T."/>
            <person name="Hug L.A."/>
            <person name="Sharon I."/>
            <person name="Castelle C.J."/>
            <person name="Probst A.J."/>
            <person name="Thomas B.C."/>
            <person name="Singh A."/>
            <person name="Wilkins M.J."/>
            <person name="Karaoz U."/>
            <person name="Brodie E.L."/>
            <person name="Williams K.H."/>
            <person name="Hubbard S.S."/>
            <person name="Banfield J.F."/>
        </authorList>
    </citation>
    <scope>NUCLEOTIDE SEQUENCE [LARGE SCALE GENOMIC DNA]</scope>
</reference>
<evidence type="ECO:0000256" key="1">
    <source>
        <dbReference type="SAM" id="Phobius"/>
    </source>
</evidence>
<accession>A0A1F5JG08</accession>
<gene>
    <name evidence="2" type="ORF">A2867_01425</name>
</gene>
<dbReference type="AlphaFoldDB" id="A0A1F5JG08"/>
<dbReference type="GO" id="GO:0015097">
    <property type="term" value="F:mercury ion transmembrane transporter activity"/>
    <property type="evidence" value="ECO:0007669"/>
    <property type="project" value="InterPro"/>
</dbReference>
<dbReference type="GO" id="GO:0016020">
    <property type="term" value="C:membrane"/>
    <property type="evidence" value="ECO:0007669"/>
    <property type="project" value="InterPro"/>
</dbReference>
<protein>
    <recommendedName>
        <fullName evidence="4">MerC mercury resistance protein</fullName>
    </recommendedName>
</protein>
<proteinExistence type="predicted"/>
<feature type="transmembrane region" description="Helical" evidence="1">
    <location>
        <begin position="72"/>
        <end position="91"/>
    </location>
</feature>
<keyword evidence="1" id="KW-0812">Transmembrane</keyword>
<keyword evidence="1" id="KW-1133">Transmembrane helix</keyword>
<keyword evidence="1" id="KW-0472">Membrane</keyword>
<sequence>MKSLLLNLRNFLSWIATPLVVMCPLCTFTAAFIALGQVSFLFALAKVLTPILIGLISISVLSFYLSYRSHKNLYPFVFSLIGGAGVIYANVTVASTILFQVFGILLLSTAALIDLNLRFSRRENCGACQGKIGTHTH</sequence>
<dbReference type="Pfam" id="PF03203">
    <property type="entry name" value="MerC"/>
    <property type="match status" value="1"/>
</dbReference>
<comment type="caution">
    <text evidence="2">The sequence shown here is derived from an EMBL/GenBank/DDBJ whole genome shotgun (WGS) entry which is preliminary data.</text>
</comment>
<feature type="transmembrane region" description="Helical" evidence="1">
    <location>
        <begin position="12"/>
        <end position="34"/>
    </location>
</feature>
<evidence type="ECO:0000313" key="3">
    <source>
        <dbReference type="Proteomes" id="UP000177555"/>
    </source>
</evidence>
<dbReference type="EMBL" id="MFCP01000036">
    <property type="protein sequence ID" value="OGE27546.1"/>
    <property type="molecule type" value="Genomic_DNA"/>
</dbReference>
<name>A0A1F5JG08_9BACT</name>
<dbReference type="InterPro" id="IPR004891">
    <property type="entry name" value="Mercury-R_MerC"/>
</dbReference>
<feature type="transmembrane region" description="Helical" evidence="1">
    <location>
        <begin position="40"/>
        <end position="65"/>
    </location>
</feature>
<dbReference type="Proteomes" id="UP000177555">
    <property type="component" value="Unassembled WGS sequence"/>
</dbReference>
<evidence type="ECO:0008006" key="4">
    <source>
        <dbReference type="Google" id="ProtNLM"/>
    </source>
</evidence>
<feature type="transmembrane region" description="Helical" evidence="1">
    <location>
        <begin position="97"/>
        <end position="117"/>
    </location>
</feature>
<evidence type="ECO:0000313" key="2">
    <source>
        <dbReference type="EMBL" id="OGE27546.1"/>
    </source>
</evidence>